<sequence>MPPSLAGPITAGVIVDTVGRRWVFLSVPALITVAAPALLRGLAGHPVSSGRSSPLQACTARPVGPR</sequence>
<dbReference type="RefSeq" id="WP_185107608.1">
    <property type="nucleotide sequence ID" value="NZ_BAAAXY010000226.1"/>
</dbReference>
<evidence type="ECO:0000256" key="1">
    <source>
        <dbReference type="SAM" id="MobiDB-lite"/>
    </source>
</evidence>
<name>A0A7X0P1Q8_9ACTN</name>
<dbReference type="AlphaFoldDB" id="A0A7X0P1Q8"/>
<evidence type="ECO:0008006" key="4">
    <source>
        <dbReference type="Google" id="ProtNLM"/>
    </source>
</evidence>
<dbReference type="EMBL" id="JACHMI010000001">
    <property type="protein sequence ID" value="MBB6553416.1"/>
    <property type="molecule type" value="Genomic_DNA"/>
</dbReference>
<feature type="region of interest" description="Disordered" evidence="1">
    <location>
        <begin position="45"/>
        <end position="66"/>
    </location>
</feature>
<accession>A0A7X0P1Q8</accession>
<reference evidence="2 3" key="1">
    <citation type="submission" date="2020-08" db="EMBL/GenBank/DDBJ databases">
        <title>Sequencing the genomes of 1000 actinobacteria strains.</title>
        <authorList>
            <person name="Klenk H.-P."/>
        </authorList>
    </citation>
    <scope>NUCLEOTIDE SEQUENCE [LARGE SCALE GENOMIC DNA]</scope>
    <source>
        <strain evidence="2 3">DSM 43768</strain>
    </source>
</reference>
<gene>
    <name evidence="2" type="ORF">HD593_008211</name>
</gene>
<evidence type="ECO:0000313" key="3">
    <source>
        <dbReference type="Proteomes" id="UP000565579"/>
    </source>
</evidence>
<dbReference type="Proteomes" id="UP000565579">
    <property type="component" value="Unassembled WGS sequence"/>
</dbReference>
<protein>
    <recommendedName>
        <fullName evidence="4">MFS transporter</fullName>
    </recommendedName>
</protein>
<comment type="caution">
    <text evidence="2">The sequence shown here is derived from an EMBL/GenBank/DDBJ whole genome shotgun (WGS) entry which is preliminary data.</text>
</comment>
<evidence type="ECO:0000313" key="2">
    <source>
        <dbReference type="EMBL" id="MBB6553416.1"/>
    </source>
</evidence>
<keyword evidence="3" id="KW-1185">Reference proteome</keyword>
<organism evidence="2 3">
    <name type="scientific">Nonomuraea rubra</name>
    <dbReference type="NCBI Taxonomy" id="46180"/>
    <lineage>
        <taxon>Bacteria</taxon>
        <taxon>Bacillati</taxon>
        <taxon>Actinomycetota</taxon>
        <taxon>Actinomycetes</taxon>
        <taxon>Streptosporangiales</taxon>
        <taxon>Streptosporangiaceae</taxon>
        <taxon>Nonomuraea</taxon>
    </lineage>
</organism>
<proteinExistence type="predicted"/>